<dbReference type="SUPFAM" id="SSF51445">
    <property type="entry name" value="(Trans)glycosidases"/>
    <property type="match status" value="1"/>
</dbReference>
<dbReference type="GO" id="GO:0033942">
    <property type="term" value="F:4-alpha-D-(1-&gt;4)-alpha-D-glucanotrehalose trehalohydrolase activity"/>
    <property type="evidence" value="ECO:0007669"/>
    <property type="project" value="UniProtKB-EC"/>
</dbReference>
<dbReference type="SMART" id="SM00642">
    <property type="entry name" value="Aamy"/>
    <property type="match status" value="1"/>
</dbReference>
<evidence type="ECO:0000256" key="3">
    <source>
        <dbReference type="ARBA" id="ARBA00008061"/>
    </source>
</evidence>
<evidence type="ECO:0000259" key="17">
    <source>
        <dbReference type="SMART" id="SM00642"/>
    </source>
</evidence>
<dbReference type="Pfam" id="PF02922">
    <property type="entry name" value="CBM_48"/>
    <property type="match status" value="1"/>
</dbReference>
<dbReference type="Gene3D" id="1.10.10.760">
    <property type="entry name" value="E-set domains of sugar-utilizing enzymes"/>
    <property type="match status" value="1"/>
</dbReference>
<sequence>MSEEISIKLVKDRRYPVGAERILEKGIHFRVWAPERKTVKLVMDFQGEHSDPLSQPIEVELQREGNGYFSVILQDTYVGTLYRYLLDDDPQPYPDPASRFQPQGPHGPSQVIDHLMFEWTDAAWTGIEAQGQVIYEMHIGTFTHEGSWLAAARELPELAVLGVTVLEIMPVADFPGRYGWGYDGVNWFAPTRLYGTPDEFRYFVNQAHAVGLGVILDVVFNHLGPDGNYLSQFSSDYFSTRYQCDWGEPLNFDGPNSDAVRDYVLANTAYWIKEFHLDGLRLDATQQIFDSSAEHIIAAIVQAVRSAGAPRLTFIIGENEPQDAKLFLPLEHGGFGLDALWNDDFHHTAMVALTGRADAYYSDYRGTAQEFVSTLKRGFLYQGQWYSWQNNTRGTQGLDMPPAKFVNFIQNHDQLANSGSGKRVHLLTSPNRYRALTALFLLAPQTPMLFQGQEFAASSPFFYFADHKDEIAYSVAQGRSHFLAQFRALATPEMQARLPDPGDPQTFTHSKLDLNERNLHKDEYALHRDLLSLRRNDPVFQASQQSNRIDGAVLSPDAWVIRFFGENPGDDRLLLVNLSRDIHLVPAPEPLLAAPKDRVWDAMWFSDDPHYGGMGMPPWPMKGHWYLQGESAVVLHPIIQAKESVNHE</sequence>
<feature type="active site" description="Nucleophile" evidence="15">
    <location>
        <position position="283"/>
    </location>
</feature>
<evidence type="ECO:0000256" key="7">
    <source>
        <dbReference type="ARBA" id="ARBA00022801"/>
    </source>
</evidence>
<evidence type="ECO:0000256" key="10">
    <source>
        <dbReference type="ARBA" id="ARBA00032057"/>
    </source>
</evidence>
<feature type="domain" description="Glycosyl hydrolase family 13 catalytic" evidence="17">
    <location>
        <begin position="140"/>
        <end position="479"/>
    </location>
</feature>
<dbReference type="Pfam" id="PF11941">
    <property type="entry name" value="DUF3459"/>
    <property type="match status" value="1"/>
</dbReference>
<evidence type="ECO:0000256" key="4">
    <source>
        <dbReference type="ARBA" id="ARBA00012268"/>
    </source>
</evidence>
<dbReference type="PIRSF" id="PIRSF006337">
    <property type="entry name" value="Trehalose_TreZ"/>
    <property type="match status" value="1"/>
</dbReference>
<evidence type="ECO:0000256" key="13">
    <source>
        <dbReference type="NCBIfam" id="TIGR02402"/>
    </source>
</evidence>
<dbReference type="PANTHER" id="PTHR43651:SF11">
    <property type="entry name" value="MALTO-OLIGOSYLTREHALOSE TREHALOHYDROLASE"/>
    <property type="match status" value="1"/>
</dbReference>
<comment type="similarity">
    <text evidence="3 14">Belongs to the glycosyl hydrolase 13 family.</text>
</comment>
<dbReference type="InterPro" id="IPR004193">
    <property type="entry name" value="Glyco_hydro_13_N"/>
</dbReference>
<comment type="pathway">
    <text evidence="2 14">Glycan biosynthesis; trehalose biosynthesis.</text>
</comment>
<evidence type="ECO:0000256" key="11">
    <source>
        <dbReference type="ARBA" id="ARBA00033284"/>
    </source>
</evidence>
<dbReference type="CDD" id="cd02853">
    <property type="entry name" value="E_set_MTHase_like_N"/>
    <property type="match status" value="1"/>
</dbReference>
<dbReference type="Proteomes" id="UP001160519">
    <property type="component" value="Unassembled WGS sequence"/>
</dbReference>
<evidence type="ECO:0000313" key="19">
    <source>
        <dbReference type="Proteomes" id="UP001160519"/>
    </source>
</evidence>
<dbReference type="InterPro" id="IPR013783">
    <property type="entry name" value="Ig-like_fold"/>
</dbReference>
<evidence type="ECO:0000313" key="18">
    <source>
        <dbReference type="EMBL" id="MDI1232349.1"/>
    </source>
</evidence>
<accession>A0AA43Q621</accession>
<dbReference type="NCBIfam" id="TIGR02402">
    <property type="entry name" value="trehalose_TreZ"/>
    <property type="match status" value="1"/>
</dbReference>
<keyword evidence="6" id="KW-0963">Cytoplasm</keyword>
<feature type="site" description="Transition state stabilizer" evidence="16">
    <location>
        <position position="413"/>
    </location>
</feature>
<keyword evidence="19" id="KW-1185">Reference proteome</keyword>
<name>A0AA43Q621_9GAMM</name>
<protein>
    <recommendedName>
        <fullName evidence="5 13">Malto-oligosyltrehalose trehalohydrolase</fullName>
        <shortName evidence="14">MTHase</shortName>
        <ecNumber evidence="4 13">3.2.1.141</ecNumber>
    </recommendedName>
    <alternativeName>
        <fullName evidence="11 14">4-alpha-D-((1-&gt;4)-alpha-D-glucano)trehalose trehalohydrolase</fullName>
    </alternativeName>
    <alternativeName>
        <fullName evidence="10 14">Maltooligosyl trehalose trehalohydrolase</fullName>
    </alternativeName>
</protein>
<dbReference type="PANTHER" id="PTHR43651">
    <property type="entry name" value="1,4-ALPHA-GLUCAN-BRANCHING ENZYME"/>
    <property type="match status" value="1"/>
</dbReference>
<dbReference type="GO" id="GO:0005737">
    <property type="term" value="C:cytoplasm"/>
    <property type="evidence" value="ECO:0007669"/>
    <property type="project" value="UniProtKB-SubCell"/>
</dbReference>
<evidence type="ECO:0000256" key="12">
    <source>
        <dbReference type="ARBA" id="ARBA00034013"/>
    </source>
</evidence>
<dbReference type="InterPro" id="IPR022567">
    <property type="entry name" value="DUF3459"/>
</dbReference>
<dbReference type="SUPFAM" id="SSF81296">
    <property type="entry name" value="E set domains"/>
    <property type="match status" value="1"/>
</dbReference>
<evidence type="ECO:0000256" key="16">
    <source>
        <dbReference type="PIRSR" id="PIRSR006337-3"/>
    </source>
</evidence>
<comment type="subcellular location">
    <subcellularLocation>
        <location evidence="1 15">Cytoplasm</location>
    </subcellularLocation>
</comment>
<keyword evidence="8" id="KW-0119">Carbohydrate metabolism</keyword>
<dbReference type="GO" id="GO:0005992">
    <property type="term" value="P:trehalose biosynthetic process"/>
    <property type="evidence" value="ECO:0007669"/>
    <property type="project" value="UniProtKB-UniRule"/>
</dbReference>
<organism evidence="18 19">
    <name type="scientific">Candidatus Methylobacter titanis</name>
    <dbReference type="NCBI Taxonomy" id="3053457"/>
    <lineage>
        <taxon>Bacteria</taxon>
        <taxon>Pseudomonadati</taxon>
        <taxon>Pseudomonadota</taxon>
        <taxon>Gammaproteobacteria</taxon>
        <taxon>Methylococcales</taxon>
        <taxon>Methylococcaceae</taxon>
        <taxon>Methylobacter</taxon>
    </lineage>
</organism>
<evidence type="ECO:0000256" key="1">
    <source>
        <dbReference type="ARBA" id="ARBA00004496"/>
    </source>
</evidence>
<dbReference type="InterPro" id="IPR012768">
    <property type="entry name" value="Trehalose_TreZ"/>
</dbReference>
<dbReference type="Gene3D" id="3.20.20.80">
    <property type="entry name" value="Glycosidases"/>
    <property type="match status" value="1"/>
</dbReference>
<evidence type="ECO:0000256" key="15">
    <source>
        <dbReference type="PIRSR" id="PIRSR006337-1"/>
    </source>
</evidence>
<proteinExistence type="inferred from homology"/>
<evidence type="ECO:0000256" key="2">
    <source>
        <dbReference type="ARBA" id="ARBA00005199"/>
    </source>
</evidence>
<dbReference type="Pfam" id="PF00128">
    <property type="entry name" value="Alpha-amylase"/>
    <property type="match status" value="1"/>
</dbReference>
<keyword evidence="9 14" id="KW-0326">Glycosidase</keyword>
<gene>
    <name evidence="18" type="primary">treZ</name>
    <name evidence="18" type="ORF">PSU93_14490</name>
</gene>
<evidence type="ECO:0000256" key="5">
    <source>
        <dbReference type="ARBA" id="ARBA00015938"/>
    </source>
</evidence>
<reference evidence="18" key="1">
    <citation type="submission" date="2023-01" db="EMBL/GenBank/DDBJ databases">
        <title>Biogeochemical cycle of methane in antarctic sediments.</title>
        <authorList>
            <person name="Roldan D.M."/>
            <person name="Menes R.J."/>
        </authorList>
    </citation>
    <scope>NUCLEOTIDE SEQUENCE [LARGE SCALE GENOMIC DNA]</scope>
    <source>
        <strain evidence="18">K-2018 MAG008</strain>
    </source>
</reference>
<dbReference type="EMBL" id="JAQSDF010000077">
    <property type="protein sequence ID" value="MDI1232349.1"/>
    <property type="molecule type" value="Genomic_DNA"/>
</dbReference>
<dbReference type="InterPro" id="IPR044901">
    <property type="entry name" value="Trehalose_TreZ_E-set_sf"/>
</dbReference>
<dbReference type="InterPro" id="IPR006047">
    <property type="entry name" value="GH13_cat_dom"/>
</dbReference>
<evidence type="ECO:0000256" key="6">
    <source>
        <dbReference type="ARBA" id="ARBA00022490"/>
    </source>
</evidence>
<dbReference type="CDD" id="cd11325">
    <property type="entry name" value="AmyAc_GTHase"/>
    <property type="match status" value="1"/>
</dbReference>
<keyword evidence="7 14" id="KW-0378">Hydrolase</keyword>
<feature type="active site" description="Proton donor" evidence="15">
    <location>
        <position position="318"/>
    </location>
</feature>
<comment type="caution">
    <text evidence="18">The sequence shown here is derived from an EMBL/GenBank/DDBJ whole genome shotgun (WGS) entry which is preliminary data.</text>
</comment>
<dbReference type="InterPro" id="IPR017853">
    <property type="entry name" value="GH"/>
</dbReference>
<dbReference type="InterPro" id="IPR014756">
    <property type="entry name" value="Ig_E-set"/>
</dbReference>
<comment type="catalytic activity">
    <reaction evidence="12 14">
        <text>hydrolysis of (1-&gt;4)-alpha-D-glucosidic linkage in 4-alpha-D-[(1-&gt;4)-alpha-D-glucanosyl]n trehalose to yield trehalose and (1-&gt;4)-alpha-D-glucan.</text>
        <dbReference type="EC" id="3.2.1.141"/>
    </reaction>
</comment>
<evidence type="ECO:0000256" key="9">
    <source>
        <dbReference type="ARBA" id="ARBA00023295"/>
    </source>
</evidence>
<dbReference type="AlphaFoldDB" id="A0AA43Q621"/>
<dbReference type="EC" id="3.2.1.141" evidence="4 13"/>
<evidence type="ECO:0000256" key="14">
    <source>
        <dbReference type="PIRNR" id="PIRNR006337"/>
    </source>
</evidence>
<dbReference type="Gene3D" id="2.60.40.10">
    <property type="entry name" value="Immunoglobulins"/>
    <property type="match status" value="1"/>
</dbReference>
<evidence type="ECO:0000256" key="8">
    <source>
        <dbReference type="ARBA" id="ARBA00023277"/>
    </source>
</evidence>